<accession>V7PH71</accession>
<dbReference type="InterPro" id="IPR000717">
    <property type="entry name" value="PCI_dom"/>
</dbReference>
<dbReference type="EMBL" id="KI635795">
    <property type="protein sequence ID" value="ETB57663.1"/>
    <property type="molecule type" value="Genomic_DNA"/>
</dbReference>
<keyword evidence="3" id="KW-0472">Membrane</keyword>
<dbReference type="PANTHER" id="PTHR14145">
    <property type="entry name" value="26S PROTESOME SUBUNIT 6"/>
    <property type="match status" value="1"/>
</dbReference>
<dbReference type="InterPro" id="IPR045135">
    <property type="entry name" value="Rpn7_N"/>
</dbReference>
<evidence type="ECO:0000256" key="2">
    <source>
        <dbReference type="SAM" id="Coils"/>
    </source>
</evidence>
<dbReference type="InterPro" id="IPR036390">
    <property type="entry name" value="WH_DNA-bd_sf"/>
</dbReference>
<protein>
    <recommendedName>
        <fullName evidence="4">PCI domain-containing protein</fullName>
    </recommendedName>
</protein>
<dbReference type="OrthoDB" id="1452at2759"/>
<dbReference type="SUPFAM" id="SSF46785">
    <property type="entry name" value="Winged helix' DNA-binding domain"/>
    <property type="match status" value="1"/>
</dbReference>
<proteinExistence type="predicted"/>
<name>V7PH71_PLAYE</name>
<keyword evidence="1" id="KW-0647">Proteasome</keyword>
<reference evidence="5 6" key="1">
    <citation type="submission" date="2013-11" db="EMBL/GenBank/DDBJ databases">
        <title>The Genome Sequence of Plasmodium yoelii 17X.</title>
        <authorList>
            <consortium name="The Broad Institute Genomics Platform"/>
            <consortium name="The Broad Institute Genome Sequencing Center for Infectious Disease"/>
            <person name="Neafsey D."/>
            <person name="Adams J."/>
            <person name="Walker B."/>
            <person name="Young S.K."/>
            <person name="Zeng Q."/>
            <person name="Gargeya S."/>
            <person name="Fitzgerald M."/>
            <person name="Haas B."/>
            <person name="Abouelleil A."/>
            <person name="Alvarado L."/>
            <person name="Chapman S.B."/>
            <person name="Gainer-Dewar J."/>
            <person name="Goldberg J."/>
            <person name="Griggs A."/>
            <person name="Gujja S."/>
            <person name="Hansen M."/>
            <person name="Howarth C."/>
            <person name="Imamovic A."/>
            <person name="Ireland A."/>
            <person name="Larimer J."/>
            <person name="McCowan C."/>
            <person name="Murphy C."/>
            <person name="Pearson M."/>
            <person name="Poon T.W."/>
            <person name="Priest M."/>
            <person name="Roberts A."/>
            <person name="Saif S."/>
            <person name="Shea T."/>
            <person name="Sykes S."/>
            <person name="Wortman J."/>
            <person name="Nusbaum C."/>
            <person name="Birren B."/>
        </authorList>
    </citation>
    <scope>NUCLEOTIDE SEQUENCE [LARGE SCALE GENOMIC DNA]</scope>
    <source>
        <strain evidence="5 6">17X</strain>
    </source>
</reference>
<evidence type="ECO:0000313" key="6">
    <source>
        <dbReference type="Proteomes" id="UP000018538"/>
    </source>
</evidence>
<keyword evidence="2" id="KW-0175">Coiled coil</keyword>
<feature type="domain" description="PCI" evidence="4">
    <location>
        <begin position="197"/>
        <end position="365"/>
    </location>
</feature>
<dbReference type="InterPro" id="IPR019585">
    <property type="entry name" value="Rpn7/CSN1"/>
</dbReference>
<feature type="transmembrane region" description="Helical" evidence="3">
    <location>
        <begin position="386"/>
        <end position="404"/>
    </location>
</feature>
<gene>
    <name evidence="5" type="ORF">YYC_04501</name>
</gene>
<dbReference type="PROSITE" id="PS50250">
    <property type="entry name" value="PCI"/>
    <property type="match status" value="1"/>
</dbReference>
<dbReference type="GO" id="GO:0043161">
    <property type="term" value="P:proteasome-mediated ubiquitin-dependent protein catabolic process"/>
    <property type="evidence" value="ECO:0007669"/>
    <property type="project" value="TreeGrafter"/>
</dbReference>
<keyword evidence="3" id="KW-1133">Transmembrane helix</keyword>
<evidence type="ECO:0000259" key="4">
    <source>
        <dbReference type="PROSITE" id="PS50250"/>
    </source>
</evidence>
<sequence>MEEYKEDNSEECKQKYPNFYLADLFYTLQLSNLSLSERNEALLKLFEEIKKNNMYPYYSYVCGELNLDMDQEMYDTLKHKADEEMKEIENKIQEASENFDYVDTKNDMLLKANFYCKIGDKENSIKEYEEVYEKGIGIGVKLDILLTIIRISIFFNDINSTKKYLEKARAQMEKGGDWERKNKLKIYEALNYIMIRKFPEASKILIDAASTFTATEIISYESIIFYVIILGIMTEERTVLDKNILNSSVILQVTSSDEDLYNYIYSFYHCDYRTFMEKTIKIALRVKKDRYLGRHYRYFIRNTRVRAYKQFLEPFKSVTLKNMAYAFGVSEDFIEKEISSFIANGKLNCKIDKVNDSIESNQPNERNTVYQDTIKKVTSPFDTINIYIYIYIYIYICACAYFILCANMSAPPIRFYTPLSCYLYATLTKPILNLFTYYYQINFLFFYRGIFY</sequence>
<dbReference type="Pfam" id="PF10602">
    <property type="entry name" value="RPN7"/>
    <property type="match status" value="1"/>
</dbReference>
<keyword evidence="6" id="KW-1185">Reference proteome</keyword>
<dbReference type="Proteomes" id="UP000018538">
    <property type="component" value="Unassembled WGS sequence"/>
</dbReference>
<evidence type="ECO:0000256" key="3">
    <source>
        <dbReference type="SAM" id="Phobius"/>
    </source>
</evidence>
<feature type="coiled-coil region" evidence="2">
    <location>
        <begin position="74"/>
        <end position="105"/>
    </location>
</feature>
<dbReference type="FunFam" id="1.25.40.570:FF:000005">
    <property type="entry name" value="26S proteasome regulatory subunit N7"/>
    <property type="match status" value="1"/>
</dbReference>
<dbReference type="SMART" id="SM00088">
    <property type="entry name" value="PINT"/>
    <property type="match status" value="1"/>
</dbReference>
<dbReference type="GO" id="GO:0000502">
    <property type="term" value="C:proteasome complex"/>
    <property type="evidence" value="ECO:0007669"/>
    <property type="project" value="UniProtKB-KW"/>
</dbReference>
<dbReference type="AlphaFoldDB" id="V7PH71"/>
<dbReference type="Pfam" id="PF01399">
    <property type="entry name" value="PCI"/>
    <property type="match status" value="1"/>
</dbReference>
<keyword evidence="3" id="KW-0812">Transmembrane</keyword>
<evidence type="ECO:0000313" key="5">
    <source>
        <dbReference type="EMBL" id="ETB57663.1"/>
    </source>
</evidence>
<dbReference type="PANTHER" id="PTHR14145:SF1">
    <property type="entry name" value="26S PROTEASOME NON-ATPASE REGULATORY SUBUNIT 6"/>
    <property type="match status" value="1"/>
</dbReference>
<dbReference type="Gene3D" id="1.25.40.570">
    <property type="match status" value="1"/>
</dbReference>
<evidence type="ECO:0000256" key="1">
    <source>
        <dbReference type="ARBA" id="ARBA00022942"/>
    </source>
</evidence>
<organism evidence="5 6">
    <name type="scientific">Plasmodium yoelii 17X</name>
    <dbReference type="NCBI Taxonomy" id="1323249"/>
    <lineage>
        <taxon>Eukaryota</taxon>
        <taxon>Sar</taxon>
        <taxon>Alveolata</taxon>
        <taxon>Apicomplexa</taxon>
        <taxon>Aconoidasida</taxon>
        <taxon>Haemosporida</taxon>
        <taxon>Plasmodiidae</taxon>
        <taxon>Plasmodium</taxon>
        <taxon>Plasmodium (Vinckeia)</taxon>
    </lineage>
</organism>